<comment type="caution">
    <text evidence="19">The sequence shown here is derived from an EMBL/GenBank/DDBJ whole genome shotgun (WGS) entry which is preliminary data.</text>
</comment>
<protein>
    <recommendedName>
        <fullName evidence="3">Membrane protein insertase YidC</fullName>
    </recommendedName>
    <alternativeName>
        <fullName evidence="15">Foldase YidC</fullName>
    </alternativeName>
    <alternativeName>
        <fullName evidence="14">Membrane integrase YidC</fullName>
    </alternativeName>
    <alternativeName>
        <fullName evidence="13">Membrane protein YidC</fullName>
    </alternativeName>
</protein>
<dbReference type="CDD" id="cd20070">
    <property type="entry name" value="5TM_YidC_Alb3"/>
    <property type="match status" value="1"/>
</dbReference>
<keyword evidence="7" id="KW-0653">Protein transport</keyword>
<evidence type="ECO:0000313" key="19">
    <source>
        <dbReference type="EMBL" id="OUC95682.1"/>
    </source>
</evidence>
<evidence type="ECO:0000256" key="14">
    <source>
        <dbReference type="ARBA" id="ARBA00033245"/>
    </source>
</evidence>
<comment type="similarity">
    <text evidence="2">Belongs to the OXA1/ALB3/YidC family. Type 1 subfamily.</text>
</comment>
<dbReference type="InterPro" id="IPR001708">
    <property type="entry name" value="YidC/ALB3/OXA1/COX18"/>
</dbReference>
<keyword evidence="4" id="KW-0813">Transport</keyword>
<sequence>MPVRRAPMFDPVIEFTAGLITALAQPLGSTALAIVLFTIGVRLLLLPLSVMQARGERVRARLAPEVQELRRRHGRDPERLRRELTALYAREKASPLAGCLPGFAQMPFFMLMYQVFASSVIAGHANALLTHGLFGVPLGQQFAGAVAGFGLLSGPTLVFAGLFLLLLAVASVTSRRMRRTMGDQVQPEMLRRLMPLLPFGTLLAAAVLPLAAGLYLLVTTAWAAGERATLYRAVPATG</sequence>
<dbReference type="GO" id="GO:0005886">
    <property type="term" value="C:plasma membrane"/>
    <property type="evidence" value="ECO:0007669"/>
    <property type="project" value="UniProtKB-SubCell"/>
</dbReference>
<evidence type="ECO:0000256" key="13">
    <source>
        <dbReference type="ARBA" id="ARBA00031538"/>
    </source>
</evidence>
<dbReference type="Pfam" id="PF02096">
    <property type="entry name" value="60KD_IMP"/>
    <property type="match status" value="1"/>
</dbReference>
<dbReference type="InterPro" id="IPR028055">
    <property type="entry name" value="YidC/Oxa/ALB_C"/>
</dbReference>
<comment type="subunit">
    <text evidence="12">Interacts with the Sec translocase complex via SecD. Specifically interacts with transmembrane segments of nascent integral membrane proteins during membrane integration.</text>
</comment>
<dbReference type="GO" id="GO:0032977">
    <property type="term" value="F:membrane insertase activity"/>
    <property type="evidence" value="ECO:0007669"/>
    <property type="project" value="InterPro"/>
</dbReference>
<evidence type="ECO:0000256" key="1">
    <source>
        <dbReference type="ARBA" id="ARBA00004651"/>
    </source>
</evidence>
<name>A0A243RN53_9ACTN</name>
<dbReference type="Proteomes" id="UP000194761">
    <property type="component" value="Unassembled WGS sequence"/>
</dbReference>
<evidence type="ECO:0000256" key="7">
    <source>
        <dbReference type="ARBA" id="ARBA00022927"/>
    </source>
</evidence>
<feature type="transmembrane region" description="Helical" evidence="17">
    <location>
        <begin position="111"/>
        <end position="134"/>
    </location>
</feature>
<dbReference type="EMBL" id="NGFP01000075">
    <property type="protein sequence ID" value="OUC95682.1"/>
    <property type="molecule type" value="Genomic_DNA"/>
</dbReference>
<keyword evidence="5" id="KW-1003">Cell membrane</keyword>
<dbReference type="PANTHER" id="PTHR12428:SF65">
    <property type="entry name" value="CYTOCHROME C OXIDASE ASSEMBLY PROTEIN COX18, MITOCHONDRIAL"/>
    <property type="match status" value="1"/>
</dbReference>
<feature type="domain" description="Membrane insertase YidC/Oxa/ALB C-terminal" evidence="18">
    <location>
        <begin position="31"/>
        <end position="229"/>
    </location>
</feature>
<keyword evidence="9 17" id="KW-0472">Membrane</keyword>
<organism evidence="19 20">
    <name type="scientific">Streptosporangium minutum</name>
    <dbReference type="NCBI Taxonomy" id="569862"/>
    <lineage>
        <taxon>Bacteria</taxon>
        <taxon>Bacillati</taxon>
        <taxon>Actinomycetota</taxon>
        <taxon>Actinomycetes</taxon>
        <taxon>Streptosporangiales</taxon>
        <taxon>Streptosporangiaceae</taxon>
        <taxon>Streptosporangium</taxon>
    </lineage>
</organism>
<gene>
    <name evidence="19" type="ORF">CA984_17820</name>
</gene>
<evidence type="ECO:0000256" key="4">
    <source>
        <dbReference type="ARBA" id="ARBA00022448"/>
    </source>
</evidence>
<keyword evidence="8 17" id="KW-1133">Transmembrane helix</keyword>
<evidence type="ECO:0000256" key="10">
    <source>
        <dbReference type="ARBA" id="ARBA00023186"/>
    </source>
</evidence>
<keyword evidence="20" id="KW-1185">Reference proteome</keyword>
<evidence type="ECO:0000259" key="18">
    <source>
        <dbReference type="Pfam" id="PF02096"/>
    </source>
</evidence>
<evidence type="ECO:0000256" key="5">
    <source>
        <dbReference type="ARBA" id="ARBA00022475"/>
    </source>
</evidence>
<evidence type="ECO:0000256" key="2">
    <source>
        <dbReference type="ARBA" id="ARBA00010527"/>
    </source>
</evidence>
<evidence type="ECO:0000256" key="8">
    <source>
        <dbReference type="ARBA" id="ARBA00022989"/>
    </source>
</evidence>
<evidence type="ECO:0000256" key="15">
    <source>
        <dbReference type="ARBA" id="ARBA00033342"/>
    </source>
</evidence>
<dbReference type="AlphaFoldDB" id="A0A243RN53"/>
<comment type="subcellular location">
    <subcellularLocation>
        <location evidence="1">Cell membrane</location>
        <topology evidence="1">Multi-pass membrane protein</topology>
    </subcellularLocation>
    <subcellularLocation>
        <location evidence="16">Membrane</location>
        <topology evidence="16">Multi-pass membrane protein</topology>
    </subcellularLocation>
</comment>
<dbReference type="GO" id="GO:0015031">
    <property type="term" value="P:protein transport"/>
    <property type="evidence" value="ECO:0007669"/>
    <property type="project" value="UniProtKB-KW"/>
</dbReference>
<proteinExistence type="inferred from homology"/>
<feature type="transmembrane region" description="Helical" evidence="17">
    <location>
        <begin position="193"/>
        <end position="218"/>
    </location>
</feature>
<evidence type="ECO:0000256" key="6">
    <source>
        <dbReference type="ARBA" id="ARBA00022692"/>
    </source>
</evidence>
<evidence type="ECO:0000256" key="11">
    <source>
        <dbReference type="ARBA" id="ARBA00025034"/>
    </source>
</evidence>
<dbReference type="NCBIfam" id="TIGR03592">
    <property type="entry name" value="yidC_oxa1_cterm"/>
    <property type="match status" value="1"/>
</dbReference>
<dbReference type="PANTHER" id="PTHR12428">
    <property type="entry name" value="OXA1"/>
    <property type="match status" value="1"/>
</dbReference>
<comment type="function">
    <text evidence="11">Required for the insertion and/or proper folding and/or complex formation of integral membrane proteins into the membrane. Involved in integration of membrane proteins that insert both dependently and independently of the Sec translocase complex, as well as at least some lipoproteins. Aids folding of multispanning membrane proteins.</text>
</comment>
<evidence type="ECO:0000256" key="3">
    <source>
        <dbReference type="ARBA" id="ARBA00015325"/>
    </source>
</evidence>
<keyword evidence="6 16" id="KW-0812">Transmembrane</keyword>
<evidence type="ECO:0000256" key="17">
    <source>
        <dbReference type="SAM" id="Phobius"/>
    </source>
</evidence>
<dbReference type="InterPro" id="IPR047196">
    <property type="entry name" value="YidC_ALB_C"/>
</dbReference>
<keyword evidence="10" id="KW-0143">Chaperone</keyword>
<evidence type="ECO:0000256" key="16">
    <source>
        <dbReference type="RuleBase" id="RU003945"/>
    </source>
</evidence>
<feature type="transmembrane region" description="Helical" evidence="17">
    <location>
        <begin position="31"/>
        <end position="51"/>
    </location>
</feature>
<evidence type="ECO:0000256" key="9">
    <source>
        <dbReference type="ARBA" id="ARBA00023136"/>
    </source>
</evidence>
<evidence type="ECO:0000256" key="12">
    <source>
        <dbReference type="ARBA" id="ARBA00026028"/>
    </source>
</evidence>
<accession>A0A243RN53</accession>
<dbReference type="GO" id="GO:0051205">
    <property type="term" value="P:protein insertion into membrane"/>
    <property type="evidence" value="ECO:0007669"/>
    <property type="project" value="TreeGrafter"/>
</dbReference>
<reference evidence="19 20" key="1">
    <citation type="submission" date="2017-05" db="EMBL/GenBank/DDBJ databases">
        <title>Biotechnological potential of actinobacteria isolated from South African environments.</title>
        <authorList>
            <person name="Le Roes-Hill M."/>
            <person name="Prins A."/>
            <person name="Durrell K.A."/>
        </authorList>
    </citation>
    <scope>NUCLEOTIDE SEQUENCE [LARGE SCALE GENOMIC DNA]</scope>
    <source>
        <strain evidence="19">M26</strain>
    </source>
</reference>
<evidence type="ECO:0000313" key="20">
    <source>
        <dbReference type="Proteomes" id="UP000194761"/>
    </source>
</evidence>
<feature type="transmembrane region" description="Helical" evidence="17">
    <location>
        <begin position="146"/>
        <end position="172"/>
    </location>
</feature>